<protein>
    <submittedName>
        <fullName evidence="3">YhcN/YlaJ family sporulation lipoprotein</fullName>
    </submittedName>
</protein>
<keyword evidence="3" id="KW-0449">Lipoprotein</keyword>
<feature type="region of interest" description="Disordered" evidence="1">
    <location>
        <begin position="154"/>
        <end position="197"/>
    </location>
</feature>
<reference evidence="3 4" key="1">
    <citation type="submission" date="2024-09" db="EMBL/GenBank/DDBJ databases">
        <authorList>
            <person name="Sun Q."/>
            <person name="Mori K."/>
        </authorList>
    </citation>
    <scope>NUCLEOTIDE SEQUENCE [LARGE SCALE GENOMIC DNA]</scope>
    <source>
        <strain evidence="3 4">JCM 11201</strain>
    </source>
</reference>
<feature type="chain" id="PRO_5046712093" evidence="2">
    <location>
        <begin position="21"/>
        <end position="197"/>
    </location>
</feature>
<keyword evidence="2" id="KW-0732">Signal</keyword>
<evidence type="ECO:0000313" key="3">
    <source>
        <dbReference type="EMBL" id="MFB9758097.1"/>
    </source>
</evidence>
<keyword evidence="4" id="KW-1185">Reference proteome</keyword>
<dbReference type="InterPro" id="IPR019076">
    <property type="entry name" value="Spore_lipoprot_YhcN/YlaJ-like"/>
</dbReference>
<dbReference type="Proteomes" id="UP001589609">
    <property type="component" value="Unassembled WGS sequence"/>
</dbReference>
<dbReference type="InterPro" id="IPR014247">
    <property type="entry name" value="Spore_lipoprot_YhcN/YlaJ"/>
</dbReference>
<feature type="compositionally biased region" description="Polar residues" evidence="1">
    <location>
        <begin position="187"/>
        <end position="197"/>
    </location>
</feature>
<proteinExistence type="predicted"/>
<evidence type="ECO:0000256" key="2">
    <source>
        <dbReference type="SAM" id="SignalP"/>
    </source>
</evidence>
<feature type="signal peptide" evidence="2">
    <location>
        <begin position="1"/>
        <end position="20"/>
    </location>
</feature>
<evidence type="ECO:0000313" key="4">
    <source>
        <dbReference type="Proteomes" id="UP001589609"/>
    </source>
</evidence>
<feature type="compositionally biased region" description="Basic and acidic residues" evidence="1">
    <location>
        <begin position="168"/>
        <end position="186"/>
    </location>
</feature>
<dbReference type="PROSITE" id="PS51257">
    <property type="entry name" value="PROKAR_LIPOPROTEIN"/>
    <property type="match status" value="1"/>
</dbReference>
<organism evidence="3 4">
    <name type="scientific">Ectobacillus funiculus</name>
    <dbReference type="NCBI Taxonomy" id="137993"/>
    <lineage>
        <taxon>Bacteria</taxon>
        <taxon>Bacillati</taxon>
        <taxon>Bacillota</taxon>
        <taxon>Bacilli</taxon>
        <taxon>Bacillales</taxon>
        <taxon>Bacillaceae</taxon>
        <taxon>Ectobacillus</taxon>
    </lineage>
</organism>
<dbReference type="Pfam" id="PF09580">
    <property type="entry name" value="Spore_YhcN_YlaJ"/>
    <property type="match status" value="1"/>
</dbReference>
<feature type="compositionally biased region" description="Polar residues" evidence="1">
    <location>
        <begin position="155"/>
        <end position="167"/>
    </location>
</feature>
<name>A0ABV5WBX9_9BACI</name>
<dbReference type="EMBL" id="JBHMAF010000020">
    <property type="protein sequence ID" value="MFB9758097.1"/>
    <property type="molecule type" value="Genomic_DNA"/>
</dbReference>
<comment type="caution">
    <text evidence="3">The sequence shown here is derived from an EMBL/GenBank/DDBJ whole genome shotgun (WGS) entry which is preliminary data.</text>
</comment>
<dbReference type="RefSeq" id="WP_379948436.1">
    <property type="nucleotide sequence ID" value="NZ_JBHMAF010000020.1"/>
</dbReference>
<accession>A0ABV5WBX9</accession>
<evidence type="ECO:0000256" key="1">
    <source>
        <dbReference type="SAM" id="MobiDB-lite"/>
    </source>
</evidence>
<dbReference type="NCBIfam" id="TIGR02898">
    <property type="entry name" value="spore_YhcN_YlaJ"/>
    <property type="match status" value="1"/>
</dbReference>
<gene>
    <name evidence="3" type="ORF">ACFFMS_06030</name>
</gene>
<sequence length="197" mass="22103">MRSIVYLCMLLFFLTGCVKADYRASNDKEKTQVSVQNTATRKENYRSNEKVAKHLSSLAASIPSVKDATAVVIGPYAVVGIDVDANLDRSRVETIKYSVAESLQHDPNGAKAVVVADPDLYERLQEMRRQLQSGRPAGVMEELAAIVGRVMPQVPNDTLENQNIRSTRQNDDQMHKNEQQKLKNEQNDQSNSHMNTR</sequence>